<dbReference type="EMBL" id="CABVPP010000008">
    <property type="protein sequence ID" value="VWB36902.1"/>
    <property type="molecule type" value="Genomic_DNA"/>
</dbReference>
<evidence type="ECO:0000313" key="2">
    <source>
        <dbReference type="Proteomes" id="UP000494162"/>
    </source>
</evidence>
<protein>
    <submittedName>
        <fullName evidence="1">Uncharacterized protein</fullName>
    </submittedName>
</protein>
<name>A0A6P2J3V1_9BURK</name>
<dbReference type="AlphaFoldDB" id="A0A6P2J3V1"/>
<gene>
    <name evidence="1" type="ORF">BPS26883_01645</name>
</gene>
<accession>A0A6P2J3V1</accession>
<proteinExistence type="predicted"/>
<dbReference type="Proteomes" id="UP000494162">
    <property type="component" value="Unassembled WGS sequence"/>
</dbReference>
<sequence length="45" mass="5187">MRDYPRDHLFLACNAFDAIVAVLAGRRSNLPLYDPDRRRARATLV</sequence>
<organism evidence="1 2">
    <name type="scientific">Burkholderia pseudomultivorans</name>
    <dbReference type="NCBI Taxonomy" id="1207504"/>
    <lineage>
        <taxon>Bacteria</taxon>
        <taxon>Pseudomonadati</taxon>
        <taxon>Pseudomonadota</taxon>
        <taxon>Betaproteobacteria</taxon>
        <taxon>Burkholderiales</taxon>
        <taxon>Burkholderiaceae</taxon>
        <taxon>Burkholderia</taxon>
        <taxon>Burkholderia cepacia complex</taxon>
    </lineage>
</organism>
<reference evidence="1 2" key="1">
    <citation type="submission" date="2019-09" db="EMBL/GenBank/DDBJ databases">
        <authorList>
            <person name="Depoorter E."/>
        </authorList>
    </citation>
    <scope>NUCLEOTIDE SEQUENCE [LARGE SCALE GENOMIC DNA]</scope>
    <source>
        <strain evidence="1">LMG 26883</strain>
    </source>
</reference>
<evidence type="ECO:0000313" key="1">
    <source>
        <dbReference type="EMBL" id="VWB36902.1"/>
    </source>
</evidence>